<sequence>MIYHTKLSDSLLRNMIRRKEIRLGGNKKLKIYGTLRCTSGKRMKKENRVFFLNEQQALQHHYRPCAHCMREEYKKWKNGSGAKVGDIINWD</sequence>
<name>A0ABX6KM37_CHRGL</name>
<evidence type="ECO:0000256" key="1">
    <source>
        <dbReference type="ARBA" id="ARBA00023159"/>
    </source>
</evidence>
<evidence type="ECO:0000313" key="3">
    <source>
        <dbReference type="EMBL" id="QIY89706.1"/>
    </source>
</evidence>
<dbReference type="RefSeq" id="WP_168237614.1">
    <property type="nucleotide sequence ID" value="NZ_CP050995.1"/>
</dbReference>
<keyword evidence="4" id="KW-1185">Reference proteome</keyword>
<reference evidence="3 4" key="1">
    <citation type="submission" date="2019-09" db="EMBL/GenBank/DDBJ databases">
        <title>FDA dAtabase for Regulatory Grade micrObial Sequences (FDA-ARGOS): Supporting development and validation of Infectious Disease Dx tests.</title>
        <authorList>
            <person name="Sciortino C."/>
            <person name="Tallon L."/>
            <person name="Sadzewicz L."/>
            <person name="Vavikolanu K."/>
            <person name="Mehta A."/>
            <person name="Aluvathingal J."/>
            <person name="Nadendla S."/>
            <person name="Nandy P."/>
            <person name="Geyer C."/>
            <person name="Yan Y."/>
            <person name="Sichtig H."/>
        </authorList>
    </citation>
    <scope>NUCLEOTIDE SEQUENCE [LARGE SCALE GENOMIC DNA]</scope>
    <source>
        <strain evidence="3 4">FDAARGOS_636</strain>
    </source>
</reference>
<evidence type="ECO:0000313" key="4">
    <source>
        <dbReference type="Proteomes" id="UP000501570"/>
    </source>
</evidence>
<feature type="domain" description="Ada DNA repair metal-binding" evidence="2">
    <location>
        <begin position="25"/>
        <end position="69"/>
    </location>
</feature>
<keyword evidence="1" id="KW-0010">Activator</keyword>
<organism evidence="3 4">
    <name type="scientific">Chryseobacterium gallinarum</name>
    <dbReference type="NCBI Taxonomy" id="1324352"/>
    <lineage>
        <taxon>Bacteria</taxon>
        <taxon>Pseudomonadati</taxon>
        <taxon>Bacteroidota</taxon>
        <taxon>Flavobacteriia</taxon>
        <taxon>Flavobacteriales</taxon>
        <taxon>Weeksellaceae</taxon>
        <taxon>Chryseobacterium group</taxon>
        <taxon>Chryseobacterium</taxon>
    </lineage>
</organism>
<dbReference type="EMBL" id="CP050995">
    <property type="protein sequence ID" value="QIY89706.1"/>
    <property type="molecule type" value="Genomic_DNA"/>
</dbReference>
<dbReference type="Proteomes" id="UP000501570">
    <property type="component" value="Chromosome"/>
</dbReference>
<protein>
    <submittedName>
        <fullName evidence="3">Metal-binding protein</fullName>
    </submittedName>
</protein>
<dbReference type="InterPro" id="IPR035451">
    <property type="entry name" value="Ada-like_dom_sf"/>
</dbReference>
<dbReference type="Gene3D" id="3.40.10.10">
    <property type="entry name" value="DNA Methylphosphotriester Repair Domain"/>
    <property type="match status" value="1"/>
</dbReference>
<proteinExistence type="predicted"/>
<accession>A0ABX6KM37</accession>
<gene>
    <name evidence="3" type="ORF">FOB44_03135</name>
</gene>
<evidence type="ECO:0000259" key="2">
    <source>
        <dbReference type="Pfam" id="PF02805"/>
    </source>
</evidence>
<dbReference type="SUPFAM" id="SSF57884">
    <property type="entry name" value="Ada DNA repair protein, N-terminal domain (N-Ada 10)"/>
    <property type="match status" value="1"/>
</dbReference>
<dbReference type="Pfam" id="PF02805">
    <property type="entry name" value="Ada_Zn_binding"/>
    <property type="match status" value="1"/>
</dbReference>
<dbReference type="InterPro" id="IPR004026">
    <property type="entry name" value="Ada_DNA_repair_Zn-bd"/>
</dbReference>